<evidence type="ECO:0000256" key="1">
    <source>
        <dbReference type="ARBA" id="ARBA00010609"/>
    </source>
</evidence>
<feature type="chain" id="PRO_5004508073" evidence="7">
    <location>
        <begin position="20"/>
        <end position="587"/>
    </location>
</feature>
<dbReference type="InterPro" id="IPR001117">
    <property type="entry name" value="Cu-oxidase_2nd"/>
</dbReference>
<dbReference type="CDD" id="cd13854">
    <property type="entry name" value="CuRO_1_MaLCC_like"/>
    <property type="match status" value="1"/>
</dbReference>
<dbReference type="AlphaFoldDB" id="S3D6K1"/>
<dbReference type="InterPro" id="IPR011707">
    <property type="entry name" value="Cu-oxidase-like_N"/>
</dbReference>
<comment type="similarity">
    <text evidence="1">Belongs to the multicopper oxidase family.</text>
</comment>
<evidence type="ECO:0000256" key="5">
    <source>
        <dbReference type="ARBA" id="ARBA00023008"/>
    </source>
</evidence>
<dbReference type="Pfam" id="PF07732">
    <property type="entry name" value="Cu-oxidase_3"/>
    <property type="match status" value="1"/>
</dbReference>
<keyword evidence="4" id="KW-0560">Oxidoreductase</keyword>
<dbReference type="Pfam" id="PF00394">
    <property type="entry name" value="Cu-oxidase"/>
    <property type="match status" value="1"/>
</dbReference>
<dbReference type="InterPro" id="IPR033138">
    <property type="entry name" value="Cu_oxidase_CS"/>
</dbReference>
<dbReference type="PANTHER" id="PTHR11709:SF71">
    <property type="entry name" value="OXIDOREDUCTASE TPCJ"/>
    <property type="match status" value="1"/>
</dbReference>
<dbReference type="InterPro" id="IPR045087">
    <property type="entry name" value="Cu-oxidase_fam"/>
</dbReference>
<evidence type="ECO:0000256" key="2">
    <source>
        <dbReference type="ARBA" id="ARBA00022723"/>
    </source>
</evidence>
<feature type="signal peptide" evidence="7">
    <location>
        <begin position="1"/>
        <end position="19"/>
    </location>
</feature>
<dbReference type="PANTHER" id="PTHR11709">
    <property type="entry name" value="MULTI-COPPER OXIDASE"/>
    <property type="match status" value="1"/>
</dbReference>
<keyword evidence="6" id="KW-0325">Glycoprotein</keyword>
<dbReference type="eggNOG" id="KOG1263">
    <property type="taxonomic scope" value="Eukaryota"/>
</dbReference>
<dbReference type="HOGENOM" id="CLU_006504_3_2_1"/>
<evidence type="ECO:0000313" key="12">
    <source>
        <dbReference type="Proteomes" id="UP000016923"/>
    </source>
</evidence>
<feature type="domain" description="Plastocyanin-like" evidence="9">
    <location>
        <begin position="416"/>
        <end position="544"/>
    </location>
</feature>
<organism evidence="11 12">
    <name type="scientific">Ophiostoma piceae (strain UAMH 11346)</name>
    <name type="common">Sap stain fungus</name>
    <dbReference type="NCBI Taxonomy" id="1262450"/>
    <lineage>
        <taxon>Eukaryota</taxon>
        <taxon>Fungi</taxon>
        <taxon>Dikarya</taxon>
        <taxon>Ascomycota</taxon>
        <taxon>Pezizomycotina</taxon>
        <taxon>Sordariomycetes</taxon>
        <taxon>Sordariomycetidae</taxon>
        <taxon>Ophiostomatales</taxon>
        <taxon>Ophiostomataceae</taxon>
        <taxon>Ophiostoma</taxon>
    </lineage>
</organism>
<keyword evidence="5" id="KW-0186">Copper</keyword>
<protein>
    <submittedName>
        <fullName evidence="11">Extracellular dihydrogeodin oxidase</fullName>
    </submittedName>
</protein>
<dbReference type="GO" id="GO:0005507">
    <property type="term" value="F:copper ion binding"/>
    <property type="evidence" value="ECO:0007669"/>
    <property type="project" value="InterPro"/>
</dbReference>
<keyword evidence="3" id="KW-0677">Repeat</keyword>
<keyword evidence="12" id="KW-1185">Reference proteome</keyword>
<evidence type="ECO:0000256" key="4">
    <source>
        <dbReference type="ARBA" id="ARBA00023002"/>
    </source>
</evidence>
<dbReference type="OrthoDB" id="2121828at2759"/>
<dbReference type="CDD" id="cd13880">
    <property type="entry name" value="CuRO_2_MaLCC_like"/>
    <property type="match status" value="1"/>
</dbReference>
<feature type="domain" description="Plastocyanin-like" evidence="8">
    <location>
        <begin position="199"/>
        <end position="347"/>
    </location>
</feature>
<evidence type="ECO:0000256" key="3">
    <source>
        <dbReference type="ARBA" id="ARBA00022737"/>
    </source>
</evidence>
<dbReference type="OMA" id="TGAWAFH"/>
<accession>S3D6K1</accession>
<gene>
    <name evidence="11" type="ORF">F503_06811</name>
</gene>
<dbReference type="Pfam" id="PF07731">
    <property type="entry name" value="Cu-oxidase_2"/>
    <property type="match status" value="1"/>
</dbReference>
<evidence type="ECO:0000259" key="9">
    <source>
        <dbReference type="Pfam" id="PF07731"/>
    </source>
</evidence>
<dbReference type="InterPro" id="IPR002355">
    <property type="entry name" value="Cu_oxidase_Cu_BS"/>
</dbReference>
<feature type="domain" description="Plastocyanin-like" evidence="10">
    <location>
        <begin position="73"/>
        <end position="188"/>
    </location>
</feature>
<keyword evidence="2" id="KW-0479">Metal-binding</keyword>
<sequence>MIAPLSGLVAALFGAAALALPAPEVNSLGLFERETCTNSATSRECWSDGFDINTNFYLETPETGVEREYWLSVEEADCAPDGISRKCQTFNGTVPGPLITADWGDTLTIHVTNNLLDNGTTVHWHGLRQLNSSEMDGVPGVTQCPIPPGGSMTYSFRVSQYGSTWYHSHFTFQVSEGMFGPLIINGPASSDYDEDLGLFFLQDWSHTPIMELWARNRGGFFTLDNTLINGTNTFTASDGTVTGEKYEVVVEKGKSYRLRLINVAVDGFFDFRIDGHNFTVISTDFVPVQPYVTDSVQIGIGQRYDIVIEANAEAANYWIRGGWNTACVAIGGSGDVSGDATAILRYDATSTEDPTTEDTVTTMTQCFDENKSHLIPILDVNVTNLKSVFVEDLSLSTAFHGYLTWTLNGSTLYLDWDEPTLKKVHDNNTSYDSEENIISVGNGFAADDWAVLVIDTAAIAVNHPMHLHGHDFFILAQAAGTSFDGSTDSFNLVNPTRRDVAILPANGYLAIAFQLDNPGTWLVHCHIAWHTGEGLALQFVESPDAALTSGALVNWDNSAWNGNGADMCAAWEEYTTNQVYPQDDSGI</sequence>
<dbReference type="CDD" id="cd13901">
    <property type="entry name" value="CuRO_3_MaLCC_like"/>
    <property type="match status" value="1"/>
</dbReference>
<dbReference type="STRING" id="1262450.S3D6K1"/>
<proteinExistence type="inferred from homology"/>
<dbReference type="PROSITE" id="PS00079">
    <property type="entry name" value="MULTICOPPER_OXIDASE1"/>
    <property type="match status" value="1"/>
</dbReference>
<dbReference type="SUPFAM" id="SSF49503">
    <property type="entry name" value="Cupredoxins"/>
    <property type="match status" value="3"/>
</dbReference>
<dbReference type="Gene3D" id="2.60.40.420">
    <property type="entry name" value="Cupredoxins - blue copper proteins"/>
    <property type="match status" value="3"/>
</dbReference>
<dbReference type="FunFam" id="2.60.40.420:FF:000021">
    <property type="entry name" value="Extracellular dihydrogeodin oxidase/laccase"/>
    <property type="match status" value="1"/>
</dbReference>
<name>S3D6K1_OPHP1</name>
<evidence type="ECO:0000259" key="8">
    <source>
        <dbReference type="Pfam" id="PF00394"/>
    </source>
</evidence>
<dbReference type="VEuPathDB" id="FungiDB:F503_06811"/>
<dbReference type="InterPro" id="IPR011706">
    <property type="entry name" value="Cu-oxidase_C"/>
</dbReference>
<dbReference type="GO" id="GO:0016491">
    <property type="term" value="F:oxidoreductase activity"/>
    <property type="evidence" value="ECO:0007669"/>
    <property type="project" value="UniProtKB-KW"/>
</dbReference>
<keyword evidence="7" id="KW-0732">Signal</keyword>
<evidence type="ECO:0000313" key="11">
    <source>
        <dbReference type="EMBL" id="EPE09035.1"/>
    </source>
</evidence>
<dbReference type="EMBL" id="KE148147">
    <property type="protein sequence ID" value="EPE09035.1"/>
    <property type="molecule type" value="Genomic_DNA"/>
</dbReference>
<dbReference type="InterPro" id="IPR008972">
    <property type="entry name" value="Cupredoxin"/>
</dbReference>
<dbReference type="PROSITE" id="PS00080">
    <property type="entry name" value="MULTICOPPER_OXIDASE2"/>
    <property type="match status" value="1"/>
</dbReference>
<dbReference type="Proteomes" id="UP000016923">
    <property type="component" value="Unassembled WGS sequence"/>
</dbReference>
<evidence type="ECO:0000256" key="6">
    <source>
        <dbReference type="ARBA" id="ARBA00023180"/>
    </source>
</evidence>
<reference evidence="11 12" key="1">
    <citation type="journal article" date="2013" name="BMC Genomics">
        <title>The genome and transcriptome of the pine saprophyte Ophiostoma piceae, and a comparison with the bark beetle-associated pine pathogen Grosmannia clavigera.</title>
        <authorList>
            <person name="Haridas S."/>
            <person name="Wang Y."/>
            <person name="Lim L."/>
            <person name="Massoumi Alamouti S."/>
            <person name="Jackman S."/>
            <person name="Docking R."/>
            <person name="Robertson G."/>
            <person name="Birol I."/>
            <person name="Bohlmann J."/>
            <person name="Breuil C."/>
        </authorList>
    </citation>
    <scope>NUCLEOTIDE SEQUENCE [LARGE SCALE GENOMIC DNA]</scope>
    <source>
        <strain evidence="11 12">UAMH 11346</strain>
    </source>
</reference>
<evidence type="ECO:0000256" key="7">
    <source>
        <dbReference type="SAM" id="SignalP"/>
    </source>
</evidence>
<evidence type="ECO:0000259" key="10">
    <source>
        <dbReference type="Pfam" id="PF07732"/>
    </source>
</evidence>
<dbReference type="FunFam" id="2.60.40.420:FF:000038">
    <property type="entry name" value="Extracellular dihydrogeodin oxidase/laccase"/>
    <property type="match status" value="1"/>
</dbReference>